<gene>
    <name evidence="2" type="ORF">Tsubulata_007667</name>
</gene>
<sequence>MAATTGSELAMLPIISKLYCASSEVVLFVRQRPHAVNGGGFVVTDCSQNVVFRVDGCGVLGTTGELILRDGIGNPVLLIRRKGGMVQALSIYRKWKGYSYDYEGSQRLVFSLKEPSNSCFVRNNAIRVSTEPRTGKGDWDFEVKGYFPDKACSIVDPRGNIVAQIGVKKEIGQLMKENKDLYHVIVKPRIDQAFVFGVIAVLDYIYGESTTC</sequence>
<reference evidence="2" key="2">
    <citation type="journal article" date="2023" name="Plants (Basel)">
        <title>Annotation of the Turnera subulata (Passifloraceae) Draft Genome Reveals the S-Locus Evolved after the Divergence of Turneroideae from Passifloroideae in a Stepwise Manner.</title>
        <authorList>
            <person name="Henning P.M."/>
            <person name="Roalson E.H."/>
            <person name="Mir W."/>
            <person name="McCubbin A.G."/>
            <person name="Shore J.S."/>
        </authorList>
    </citation>
    <scope>NUCLEOTIDE SEQUENCE</scope>
    <source>
        <strain evidence="2">F60SS</strain>
    </source>
</reference>
<dbReference type="InterPro" id="IPR007612">
    <property type="entry name" value="LOR"/>
</dbReference>
<dbReference type="InterPro" id="IPR025659">
    <property type="entry name" value="Tubby-like_C"/>
</dbReference>
<dbReference type="PANTHER" id="PTHR31087:SF3">
    <property type="entry name" value="PROTEIN LURP-ONE-RELATED 6"/>
    <property type="match status" value="1"/>
</dbReference>
<keyword evidence="3" id="KW-1185">Reference proteome</keyword>
<protein>
    <recommendedName>
        <fullName evidence="4">Protein LURP-one-related 6</fullName>
    </recommendedName>
</protein>
<dbReference type="InterPro" id="IPR038595">
    <property type="entry name" value="LOR_sf"/>
</dbReference>
<dbReference type="SUPFAM" id="SSF54518">
    <property type="entry name" value="Tubby C-terminal domain-like"/>
    <property type="match status" value="1"/>
</dbReference>
<comment type="caution">
    <text evidence="2">The sequence shown here is derived from an EMBL/GenBank/DDBJ whole genome shotgun (WGS) entry which is preliminary data.</text>
</comment>
<name>A0A9Q0FQH6_9ROSI</name>
<evidence type="ECO:0000256" key="1">
    <source>
        <dbReference type="ARBA" id="ARBA00005437"/>
    </source>
</evidence>
<dbReference type="Gene3D" id="2.40.160.200">
    <property type="entry name" value="LURP1-related"/>
    <property type="match status" value="1"/>
</dbReference>
<dbReference type="Proteomes" id="UP001141552">
    <property type="component" value="Unassembled WGS sequence"/>
</dbReference>
<dbReference type="EMBL" id="JAKUCV010004633">
    <property type="protein sequence ID" value="KAJ4834712.1"/>
    <property type="molecule type" value="Genomic_DNA"/>
</dbReference>
<organism evidence="2 3">
    <name type="scientific">Turnera subulata</name>
    <dbReference type="NCBI Taxonomy" id="218843"/>
    <lineage>
        <taxon>Eukaryota</taxon>
        <taxon>Viridiplantae</taxon>
        <taxon>Streptophyta</taxon>
        <taxon>Embryophyta</taxon>
        <taxon>Tracheophyta</taxon>
        <taxon>Spermatophyta</taxon>
        <taxon>Magnoliopsida</taxon>
        <taxon>eudicotyledons</taxon>
        <taxon>Gunneridae</taxon>
        <taxon>Pentapetalae</taxon>
        <taxon>rosids</taxon>
        <taxon>fabids</taxon>
        <taxon>Malpighiales</taxon>
        <taxon>Passifloraceae</taxon>
        <taxon>Turnera</taxon>
    </lineage>
</organism>
<accession>A0A9Q0FQH6</accession>
<comment type="similarity">
    <text evidence="1">Belongs to the LOR family.</text>
</comment>
<evidence type="ECO:0000313" key="3">
    <source>
        <dbReference type="Proteomes" id="UP001141552"/>
    </source>
</evidence>
<reference evidence="2" key="1">
    <citation type="submission" date="2022-02" db="EMBL/GenBank/DDBJ databases">
        <authorList>
            <person name="Henning P.M."/>
            <person name="McCubbin A.G."/>
            <person name="Shore J.S."/>
        </authorList>
    </citation>
    <scope>NUCLEOTIDE SEQUENCE</scope>
    <source>
        <strain evidence="2">F60SS</strain>
        <tissue evidence="2">Leaves</tissue>
    </source>
</reference>
<evidence type="ECO:0008006" key="4">
    <source>
        <dbReference type="Google" id="ProtNLM"/>
    </source>
</evidence>
<dbReference type="AlphaFoldDB" id="A0A9Q0FQH6"/>
<proteinExistence type="inferred from homology"/>
<dbReference type="Pfam" id="PF04525">
    <property type="entry name" value="LOR"/>
    <property type="match status" value="1"/>
</dbReference>
<evidence type="ECO:0000313" key="2">
    <source>
        <dbReference type="EMBL" id="KAJ4834712.1"/>
    </source>
</evidence>
<dbReference type="PANTHER" id="PTHR31087">
    <property type="match status" value="1"/>
</dbReference>
<dbReference type="OrthoDB" id="1916253at2759"/>